<reference evidence="2" key="2">
    <citation type="submission" date="2025-08" db="UniProtKB">
        <authorList>
            <consortium name="Ensembl"/>
        </authorList>
    </citation>
    <scope>IDENTIFICATION</scope>
</reference>
<accession>A0A8B9TQN6</accession>
<name>A0A8B9TQN6_ANAPL</name>
<dbReference type="Ensembl" id="ENSAPLT00020026285.1">
    <property type="protein sequence ID" value="ENSAPLP00020024370.1"/>
    <property type="gene ID" value="ENSAPLG00020016817.1"/>
</dbReference>
<evidence type="ECO:0000313" key="3">
    <source>
        <dbReference type="Proteomes" id="UP000694400"/>
    </source>
</evidence>
<feature type="region of interest" description="Disordered" evidence="1">
    <location>
        <begin position="71"/>
        <end position="120"/>
    </location>
</feature>
<sequence>VCPASASRERVPAAMDSEFVKLLSPALKTERGIEINICIFILLLQISDGASQAKGWPLLCVLLGEVSITHRTQGFQPSPSTTFGPREPRKAPTSIRTAPPTNSHGPKLGGPGGLEGKPEP</sequence>
<proteinExistence type="predicted"/>
<evidence type="ECO:0000256" key="1">
    <source>
        <dbReference type="SAM" id="MobiDB-lite"/>
    </source>
</evidence>
<reference evidence="2" key="1">
    <citation type="submission" date="2019-08" db="EMBL/GenBank/DDBJ databases">
        <title>Three high-quality genomes provides insights into domestication of ducks.</title>
        <authorList>
            <person name="Hou Z.C."/>
            <person name="Zhu F."/>
            <person name="Yin Z.T."/>
            <person name="Zhang F."/>
        </authorList>
    </citation>
    <scope>NUCLEOTIDE SEQUENCE [LARGE SCALE GENOMIC DNA]</scope>
</reference>
<evidence type="ECO:0000313" key="2">
    <source>
        <dbReference type="Ensembl" id="ENSAPLP00020024370.1"/>
    </source>
</evidence>
<protein>
    <submittedName>
        <fullName evidence="2">Uncharacterized protein</fullName>
    </submittedName>
</protein>
<feature type="compositionally biased region" description="Polar residues" evidence="1">
    <location>
        <begin position="94"/>
        <end position="104"/>
    </location>
</feature>
<dbReference type="Proteomes" id="UP000694400">
    <property type="component" value="Chromosome 17"/>
</dbReference>
<feature type="compositionally biased region" description="Polar residues" evidence="1">
    <location>
        <begin position="71"/>
        <end position="83"/>
    </location>
</feature>
<organism evidence="2 3">
    <name type="scientific">Anas platyrhynchos</name>
    <name type="common">Mallard</name>
    <name type="synonym">Anas boschas</name>
    <dbReference type="NCBI Taxonomy" id="8839"/>
    <lineage>
        <taxon>Eukaryota</taxon>
        <taxon>Metazoa</taxon>
        <taxon>Chordata</taxon>
        <taxon>Craniata</taxon>
        <taxon>Vertebrata</taxon>
        <taxon>Euteleostomi</taxon>
        <taxon>Archelosauria</taxon>
        <taxon>Archosauria</taxon>
        <taxon>Dinosauria</taxon>
        <taxon>Saurischia</taxon>
        <taxon>Theropoda</taxon>
        <taxon>Coelurosauria</taxon>
        <taxon>Aves</taxon>
        <taxon>Neognathae</taxon>
        <taxon>Galloanserae</taxon>
        <taxon>Anseriformes</taxon>
        <taxon>Anatidae</taxon>
        <taxon>Anatinae</taxon>
        <taxon>Anas</taxon>
    </lineage>
</organism>
<feature type="compositionally biased region" description="Gly residues" evidence="1">
    <location>
        <begin position="107"/>
        <end position="120"/>
    </location>
</feature>
<reference evidence="2" key="3">
    <citation type="submission" date="2025-09" db="UniProtKB">
        <authorList>
            <consortium name="Ensembl"/>
        </authorList>
    </citation>
    <scope>IDENTIFICATION</scope>
</reference>
<dbReference type="AlphaFoldDB" id="A0A8B9TQN6"/>